<reference evidence="2 3" key="1">
    <citation type="journal article" date="2020" name="ISME J.">
        <title>Uncovering the hidden diversity of litter-decomposition mechanisms in mushroom-forming fungi.</title>
        <authorList>
            <person name="Floudas D."/>
            <person name="Bentzer J."/>
            <person name="Ahren D."/>
            <person name="Johansson T."/>
            <person name="Persson P."/>
            <person name="Tunlid A."/>
        </authorList>
    </citation>
    <scope>NUCLEOTIDE SEQUENCE [LARGE SCALE GENOMIC DNA]</scope>
    <source>
        <strain evidence="2 3">CBS 146.42</strain>
    </source>
</reference>
<gene>
    <name evidence="2" type="ORF">D9756_006548</name>
</gene>
<dbReference type="OrthoDB" id="2564984at2759"/>
<name>A0A8H5G2G8_9AGAR</name>
<organism evidence="2 3">
    <name type="scientific">Leucocoprinus leucothites</name>
    <dbReference type="NCBI Taxonomy" id="201217"/>
    <lineage>
        <taxon>Eukaryota</taxon>
        <taxon>Fungi</taxon>
        <taxon>Dikarya</taxon>
        <taxon>Basidiomycota</taxon>
        <taxon>Agaricomycotina</taxon>
        <taxon>Agaricomycetes</taxon>
        <taxon>Agaricomycetidae</taxon>
        <taxon>Agaricales</taxon>
        <taxon>Agaricineae</taxon>
        <taxon>Agaricaceae</taxon>
        <taxon>Leucocoprinus</taxon>
    </lineage>
</organism>
<feature type="region of interest" description="Disordered" evidence="1">
    <location>
        <begin position="1"/>
        <end position="77"/>
    </location>
</feature>
<accession>A0A8H5G2G8</accession>
<keyword evidence="3" id="KW-1185">Reference proteome</keyword>
<dbReference type="AlphaFoldDB" id="A0A8H5G2G8"/>
<protein>
    <submittedName>
        <fullName evidence="2">Uncharacterized protein</fullName>
    </submittedName>
</protein>
<proteinExistence type="predicted"/>
<feature type="compositionally biased region" description="Low complexity" evidence="1">
    <location>
        <begin position="40"/>
        <end position="53"/>
    </location>
</feature>
<feature type="compositionally biased region" description="Low complexity" evidence="1">
    <location>
        <begin position="23"/>
        <end position="32"/>
    </location>
</feature>
<comment type="caution">
    <text evidence="2">The sequence shown here is derived from an EMBL/GenBank/DDBJ whole genome shotgun (WGS) entry which is preliminary data.</text>
</comment>
<sequence>MAYSHNDTTKPIPGAYQDNYSDQQAQPPQQQPRGGGGYVPSGIGSSGYEYGTSGNTGGPPPPPPGYATGQPERMQNTRGDVYYDYGMQMCSRGHHDWRSEYGLGGILCAIVRVFFS</sequence>
<evidence type="ECO:0000313" key="3">
    <source>
        <dbReference type="Proteomes" id="UP000559027"/>
    </source>
</evidence>
<dbReference type="EMBL" id="JAACJO010000006">
    <property type="protein sequence ID" value="KAF5357078.1"/>
    <property type="molecule type" value="Genomic_DNA"/>
</dbReference>
<evidence type="ECO:0000256" key="1">
    <source>
        <dbReference type="SAM" id="MobiDB-lite"/>
    </source>
</evidence>
<dbReference type="Proteomes" id="UP000559027">
    <property type="component" value="Unassembled WGS sequence"/>
</dbReference>
<evidence type="ECO:0000313" key="2">
    <source>
        <dbReference type="EMBL" id="KAF5357078.1"/>
    </source>
</evidence>